<comment type="caution">
    <text evidence="1">Lacks conserved residue(s) required for the propagation of feature annotation.</text>
</comment>
<dbReference type="SUPFAM" id="SSF53335">
    <property type="entry name" value="S-adenosyl-L-methionine-dependent methyltransferases"/>
    <property type="match status" value="1"/>
</dbReference>
<dbReference type="CDD" id="cd02440">
    <property type="entry name" value="AdoMet_MTases"/>
    <property type="match status" value="1"/>
</dbReference>
<evidence type="ECO:0000313" key="4">
    <source>
        <dbReference type="Proteomes" id="UP001279860"/>
    </source>
</evidence>
<dbReference type="NCBIfam" id="NF008264">
    <property type="entry name" value="PRK11036.1"/>
    <property type="match status" value="1"/>
</dbReference>
<dbReference type="PANTHER" id="PTHR43861:SF1">
    <property type="entry name" value="TRANS-ACONITATE 2-METHYLTRANSFERASE"/>
    <property type="match status" value="1"/>
</dbReference>
<accession>A0ABU4IY94</accession>
<feature type="domain" description="Methyltransferase type 11" evidence="2">
    <location>
        <begin position="58"/>
        <end position="154"/>
    </location>
</feature>
<keyword evidence="1 3" id="KW-0489">Methyltransferase</keyword>
<dbReference type="EMBL" id="JAWRCP010000001">
    <property type="protein sequence ID" value="MDW6093183.1"/>
    <property type="molecule type" value="Genomic_DNA"/>
</dbReference>
<dbReference type="HAMAP" id="MF_02057">
    <property type="entry name" value="tRNA_methyltr_CmoM"/>
    <property type="match status" value="1"/>
</dbReference>
<keyword evidence="1" id="KW-0819">tRNA processing</keyword>
<proteinExistence type="inferred from homology"/>
<comment type="catalytic activity">
    <reaction evidence="1">
        <text>5-carboxymethoxyuridine(34) in tRNA + S-adenosyl-L-methionine = 5-methoxycarbonylmethoxyuridine(34) in tRNA + S-adenosyl-L-homocysteine</text>
        <dbReference type="Rhea" id="RHEA:54080"/>
        <dbReference type="Rhea" id="RHEA-COMP:13383"/>
        <dbReference type="Rhea" id="RHEA-COMP:13781"/>
        <dbReference type="ChEBI" id="CHEBI:57856"/>
        <dbReference type="ChEBI" id="CHEBI:59789"/>
        <dbReference type="ChEBI" id="CHEBI:136879"/>
        <dbReference type="ChEBI" id="CHEBI:138053"/>
    </reaction>
</comment>
<dbReference type="GO" id="GO:0008168">
    <property type="term" value="F:methyltransferase activity"/>
    <property type="evidence" value="ECO:0007669"/>
    <property type="project" value="UniProtKB-KW"/>
</dbReference>
<organism evidence="3 4">
    <name type="scientific">Vibrio rhizosphaerae</name>
    <dbReference type="NCBI Taxonomy" id="398736"/>
    <lineage>
        <taxon>Bacteria</taxon>
        <taxon>Pseudomonadati</taxon>
        <taxon>Pseudomonadota</taxon>
        <taxon>Gammaproteobacteria</taxon>
        <taxon>Vibrionales</taxon>
        <taxon>Vibrionaceae</taxon>
        <taxon>Vibrio</taxon>
    </lineage>
</organism>
<feature type="binding site" evidence="1">
    <location>
        <position position="82"/>
    </location>
    <ligand>
        <name>S-adenosyl-L-methionine</name>
        <dbReference type="ChEBI" id="CHEBI:59789"/>
    </ligand>
</feature>
<dbReference type="InterPro" id="IPR033664">
    <property type="entry name" value="Cmo5U_methylTrfase"/>
</dbReference>
<name>A0ABU4IY94_9VIBR</name>
<dbReference type="Gene3D" id="3.40.50.150">
    <property type="entry name" value="Vaccinia Virus protein VP39"/>
    <property type="match status" value="1"/>
</dbReference>
<comment type="caution">
    <text evidence="3">The sequence shown here is derived from an EMBL/GenBank/DDBJ whole genome shotgun (WGS) entry which is preliminary data.</text>
</comment>
<dbReference type="InterPro" id="IPR013216">
    <property type="entry name" value="Methyltransf_11"/>
</dbReference>
<comment type="function">
    <text evidence="1">Catalyzes the methylation of 5-carboxymethoxyuridine (cmo5U) to form 5-methoxycarbonylmethoxyuridine (mcmo5U) at position 34 in tRNAs.</text>
</comment>
<dbReference type="RefSeq" id="WP_038186146.1">
    <property type="nucleotide sequence ID" value="NZ_AP024903.1"/>
</dbReference>
<dbReference type="Pfam" id="PF08241">
    <property type="entry name" value="Methyltransf_11"/>
    <property type="match status" value="1"/>
</dbReference>
<evidence type="ECO:0000256" key="1">
    <source>
        <dbReference type="HAMAP-Rule" id="MF_02057"/>
    </source>
</evidence>
<dbReference type="GO" id="GO:0032259">
    <property type="term" value="P:methylation"/>
    <property type="evidence" value="ECO:0007669"/>
    <property type="project" value="UniProtKB-KW"/>
</dbReference>
<feature type="binding site" evidence="1">
    <location>
        <position position="33"/>
    </location>
    <ligand>
        <name>S-adenosyl-L-methionine</name>
        <dbReference type="ChEBI" id="CHEBI:59789"/>
    </ligand>
</feature>
<dbReference type="PANTHER" id="PTHR43861">
    <property type="entry name" value="TRANS-ACONITATE 2-METHYLTRANSFERASE-RELATED"/>
    <property type="match status" value="1"/>
</dbReference>
<evidence type="ECO:0000313" key="3">
    <source>
        <dbReference type="EMBL" id="MDW6093183.1"/>
    </source>
</evidence>
<comment type="similarity">
    <text evidence="1">Belongs to the class I-like SAM-binding methyltransferase superfamily. CmoM family.</text>
</comment>
<dbReference type="EC" id="2.1.1.-" evidence="1"/>
<dbReference type="Proteomes" id="UP001279860">
    <property type="component" value="Unassembled WGS sequence"/>
</dbReference>
<gene>
    <name evidence="1 3" type="primary">cmoM</name>
    <name evidence="3" type="ORF">SBX64_11560</name>
</gene>
<evidence type="ECO:0000259" key="2">
    <source>
        <dbReference type="Pfam" id="PF08241"/>
    </source>
</evidence>
<reference evidence="3 4" key="1">
    <citation type="submission" date="2023-11" db="EMBL/GenBank/DDBJ databases">
        <title>Plant-associative lifestyle of Vibrio porteresiae and its evolutionary dynamics.</title>
        <authorList>
            <person name="Rameshkumar N."/>
            <person name="Kirti K."/>
        </authorList>
    </citation>
    <scope>NUCLEOTIDE SEQUENCE [LARGE SCALE GENOMIC DNA]</scope>
    <source>
        <strain evidence="3 4">MSSRF7</strain>
    </source>
</reference>
<feature type="binding site" evidence="1">
    <location>
        <begin position="61"/>
        <end position="62"/>
    </location>
    <ligand>
        <name>S-adenosyl-L-methionine</name>
        <dbReference type="ChEBI" id="CHEBI:59789"/>
    </ligand>
</feature>
<sequence>MITQATVTEDRNFDDIAHKFAKNIYGSDKGMIRQTIVWEDIQTILTSFSPEAFPLSVLDAGGGLAQLSQRLARQGHQVTLCDLSSEMLQLAYTDIEKNGLLTQYRFVHAAVQDMQQHITAPVDFLMFHAVMEWLADPKDALEKLLAQVRVGGVASIMFYNHHGLVLKNVICGNIPHVLDGMPYRKRFKLQPQKGLNPEAVYQWIEACGFSIEGKSGIRSFSDYIGNRQNMGEYSEEDVLALERQLCRQEPYLSLGRYIHVWARKK</sequence>
<feature type="binding site" evidence="1">
    <location>
        <position position="128"/>
    </location>
    <ligand>
        <name>S-adenosyl-L-methionine</name>
        <dbReference type="ChEBI" id="CHEBI:59789"/>
    </ligand>
</feature>
<dbReference type="InterPro" id="IPR029063">
    <property type="entry name" value="SAM-dependent_MTases_sf"/>
</dbReference>
<protein>
    <recommendedName>
        <fullName evidence="1">tRNA 5-carboxymethoxyuridine methyltransferase</fullName>
        <ecNumber evidence="1">2.1.1.-</ecNumber>
    </recommendedName>
    <alternativeName>
        <fullName evidence="1">cmo5U methyltransferase</fullName>
    </alternativeName>
</protein>
<keyword evidence="4" id="KW-1185">Reference proteome</keyword>
<keyword evidence="1 3" id="KW-0808">Transferase</keyword>
<keyword evidence="1" id="KW-0949">S-adenosyl-L-methionine</keyword>